<feature type="repeat" description="TPR" evidence="3">
    <location>
        <begin position="414"/>
        <end position="447"/>
    </location>
</feature>
<dbReference type="InterPro" id="IPR019734">
    <property type="entry name" value="TPR_rpt"/>
</dbReference>
<evidence type="ECO:0000259" key="6">
    <source>
        <dbReference type="Pfam" id="PF08242"/>
    </source>
</evidence>
<sequence length="725" mass="78610">MCIMFRPKCCTLSLLLLSHAVQTGAFLRPLPLFRLAPLPSTSPTRPLFLPRSPLSFTASSAPQEGQAPSVQSSPPSPLYDQQEGGWSYFHSVPRALPGGRTLREDRVSSESGEPFAGEEEGERGRQRRRLVLYGAQGEREGDLVFVESRGKSLHLETLQVKEGDATEGGGEAAAATLSPAHSLILGAMERFLNRGGRIGQVTVGDAGQEGRGLEPLQASATALGFRPIPPEGAPAKDKGQAGRPVLQGGLTDVLPELQALSRDTSASGSALLLNVLGRLEHDAQNFKAASDLYTQALTLQPNSSTIFQNLGAAFASQGEHQLAFASFQRAIDLNSNDRYTYFKLGMMYEQLATGKYKEAAEHALSCYAFYVDGREGGEDTDALTIYGNLLVKRLCPAEAVEVYKRALALEAGLWNVWFNMANAYLKIGEKEDAITALQQTLSLNPNVSAARHLLLSITGAQGGGEGGAAAPVEADPAYVVELFDYYAPTYDQHMKEGLLYTAPRILRQEVRKVLNHTLFTEGAMGPVTPEGSGEALLRALNKSMRILDLGCGTGLCGAWFTDYASRMVGVDLSPKMLSQARKKLVYDEVHEGDLRNWVRQEASQSPPPTYDIIVSADVLQYLGSLEDTFLSTASLLEPRRGLFAFTLEELQADYGQAARDGGRAARGFTLGETGRFLHTKAYVERALAQADLVVETSISYSPRVERGEPVPGFLYVVRRKRDGLV</sequence>
<name>I2CR32_NANGC</name>
<dbReference type="Gene3D" id="1.25.40.10">
    <property type="entry name" value="Tetratricopeptide repeat domain"/>
    <property type="match status" value="2"/>
</dbReference>
<proteinExistence type="evidence at transcript level"/>
<dbReference type="PROSITE" id="PS50005">
    <property type="entry name" value="TPR"/>
    <property type="match status" value="3"/>
</dbReference>
<gene>
    <name evidence="7" type="ORF">NGATSA_3015600</name>
</gene>
<protein>
    <submittedName>
        <fullName evidence="7">Tetratricopeptide repeat family protein</fullName>
    </submittedName>
</protein>
<dbReference type="PROSITE" id="PS50293">
    <property type="entry name" value="TPR_REGION"/>
    <property type="match status" value="1"/>
</dbReference>
<feature type="repeat" description="TPR" evidence="3">
    <location>
        <begin position="304"/>
        <end position="337"/>
    </location>
</feature>
<reference evidence="7" key="2">
    <citation type="journal article" date="2012" name="Nat. Commun.">
        <title>Draft genome sequence and genetic transformation of the oleaginous alga Nannochloropis gaditana.</title>
        <authorList>
            <person name="Radakovits R."/>
            <person name="Jinkerson R.E."/>
            <person name="Fuerstenberg S.I."/>
            <person name="Tae H."/>
            <person name="Settlage R.E."/>
            <person name="Boore J.L."/>
            <person name="Posewitz M.C."/>
        </authorList>
    </citation>
    <scope>NUCLEOTIDE SEQUENCE</scope>
    <source>
        <strain evidence="7">CCMP526</strain>
    </source>
</reference>
<evidence type="ECO:0000313" key="7">
    <source>
        <dbReference type="EMBL" id="AFJ69365.1"/>
    </source>
</evidence>
<feature type="compositionally biased region" description="Polar residues" evidence="4">
    <location>
        <begin position="54"/>
        <end position="63"/>
    </location>
</feature>
<evidence type="ECO:0000256" key="4">
    <source>
        <dbReference type="SAM" id="MobiDB-lite"/>
    </source>
</evidence>
<dbReference type="EMBL" id="JU980302">
    <property type="protein sequence ID" value="AFJ69365.1"/>
    <property type="molecule type" value="mRNA"/>
</dbReference>
<evidence type="ECO:0000256" key="2">
    <source>
        <dbReference type="ARBA" id="ARBA00038210"/>
    </source>
</evidence>
<feature type="repeat" description="TPR" evidence="3">
    <location>
        <begin position="270"/>
        <end position="303"/>
    </location>
</feature>
<dbReference type="PANTHER" id="PTHR12558">
    <property type="entry name" value="CELL DIVISION CYCLE 16,23,27"/>
    <property type="match status" value="1"/>
</dbReference>
<reference evidence="7" key="1">
    <citation type="journal article" date="2012" name="Bioengineered">
        <title>Additional insights into the genome of the oleaginous model alga Nannochloropsis gaditana.</title>
        <authorList>
            <person name="Jinkerson R.E."/>
            <person name="Radakovits R."/>
            <person name="Posewitz M.C."/>
        </authorList>
    </citation>
    <scope>NUCLEOTIDE SEQUENCE</scope>
    <source>
        <strain evidence="7">CCMP526</strain>
    </source>
</reference>
<dbReference type="InterPro" id="IPR013217">
    <property type="entry name" value="Methyltransf_12"/>
</dbReference>
<dbReference type="PANTHER" id="PTHR12558:SF13">
    <property type="entry name" value="CELL DIVISION CYCLE PROTEIN 27 HOMOLOG"/>
    <property type="match status" value="1"/>
</dbReference>
<evidence type="ECO:0000256" key="3">
    <source>
        <dbReference type="PROSITE-ProRule" id="PRU00339"/>
    </source>
</evidence>
<dbReference type="Pfam" id="PF13432">
    <property type="entry name" value="TPR_16"/>
    <property type="match status" value="1"/>
</dbReference>
<dbReference type="Pfam" id="PF14559">
    <property type="entry name" value="TPR_19"/>
    <property type="match status" value="1"/>
</dbReference>
<dbReference type="SUPFAM" id="SSF53335">
    <property type="entry name" value="S-adenosyl-L-methionine-dependent methyltransferases"/>
    <property type="match status" value="1"/>
</dbReference>
<dbReference type="Gene3D" id="3.40.50.150">
    <property type="entry name" value="Vaccinia Virus protein VP39"/>
    <property type="match status" value="1"/>
</dbReference>
<keyword evidence="1 3" id="KW-0802">TPR repeat</keyword>
<dbReference type="Pfam" id="PF08242">
    <property type="entry name" value="Methyltransf_12"/>
    <property type="match status" value="1"/>
</dbReference>
<feature type="domain" description="Methyltransferase type 12" evidence="6">
    <location>
        <begin position="547"/>
        <end position="638"/>
    </location>
</feature>
<dbReference type="SUPFAM" id="SSF48452">
    <property type="entry name" value="TPR-like"/>
    <property type="match status" value="1"/>
</dbReference>
<dbReference type="InterPro" id="IPR011990">
    <property type="entry name" value="TPR-like_helical_dom_sf"/>
</dbReference>
<keyword evidence="5" id="KW-0732">Signal</keyword>
<comment type="similarity">
    <text evidence="2">Belongs to the APC3/CDC27 family.</text>
</comment>
<evidence type="ECO:0000256" key="5">
    <source>
        <dbReference type="SAM" id="SignalP"/>
    </source>
</evidence>
<evidence type="ECO:0000256" key="1">
    <source>
        <dbReference type="ARBA" id="ARBA00022803"/>
    </source>
</evidence>
<dbReference type="InterPro" id="IPR029063">
    <property type="entry name" value="SAM-dependent_MTases_sf"/>
</dbReference>
<organism evidence="7">
    <name type="scientific">Nannochloropsis gaditana (strain CCMP526)</name>
    <name type="common">Green microalga</name>
    <name type="synonym">Microchloropsis gaditana</name>
    <dbReference type="NCBI Taxonomy" id="1093141"/>
    <lineage>
        <taxon>Eukaryota</taxon>
        <taxon>Sar</taxon>
        <taxon>Stramenopiles</taxon>
        <taxon>Ochrophyta</taxon>
        <taxon>Eustigmatophyceae</taxon>
        <taxon>Eustigmatales</taxon>
        <taxon>Monodopsidaceae</taxon>
        <taxon>Nannochloropsis</taxon>
    </lineage>
</organism>
<feature type="chain" id="PRO_5003657060" evidence="5">
    <location>
        <begin position="26"/>
        <end position="725"/>
    </location>
</feature>
<dbReference type="SMART" id="SM00028">
    <property type="entry name" value="TPR"/>
    <property type="match status" value="4"/>
</dbReference>
<dbReference type="CDD" id="cd02440">
    <property type="entry name" value="AdoMet_MTases"/>
    <property type="match status" value="1"/>
</dbReference>
<feature type="region of interest" description="Disordered" evidence="4">
    <location>
        <begin position="49"/>
        <end position="83"/>
    </location>
</feature>
<dbReference type="AlphaFoldDB" id="I2CR32"/>
<feature type="signal peptide" evidence="5">
    <location>
        <begin position="1"/>
        <end position="25"/>
    </location>
</feature>
<accession>I2CR32</accession>
<feature type="region of interest" description="Disordered" evidence="4">
    <location>
        <begin position="97"/>
        <end position="125"/>
    </location>
</feature>